<dbReference type="InterPro" id="IPR011055">
    <property type="entry name" value="Dup_hybrid_motif"/>
</dbReference>
<keyword evidence="2" id="KW-0812">Transmembrane</keyword>
<evidence type="ECO:0000256" key="2">
    <source>
        <dbReference type="SAM" id="Phobius"/>
    </source>
</evidence>
<protein>
    <submittedName>
        <fullName evidence="5">Murein DD-endopeptidase MepM/ murein hydrolase activator NlpD</fullName>
    </submittedName>
</protein>
<accession>A0A495DDH9</accession>
<dbReference type="InterPro" id="IPR008756">
    <property type="entry name" value="Peptidase_M56"/>
</dbReference>
<dbReference type="InterPro" id="IPR016047">
    <property type="entry name" value="M23ase_b-sheet_dom"/>
</dbReference>
<dbReference type="PANTHER" id="PTHR21666:SF270">
    <property type="entry name" value="MUREIN HYDROLASE ACTIVATOR ENVC"/>
    <property type="match status" value="1"/>
</dbReference>
<feature type="region of interest" description="Disordered" evidence="1">
    <location>
        <begin position="462"/>
        <end position="520"/>
    </location>
</feature>
<feature type="compositionally biased region" description="Basic and acidic residues" evidence="1">
    <location>
        <begin position="359"/>
        <end position="390"/>
    </location>
</feature>
<feature type="transmembrane region" description="Helical" evidence="2">
    <location>
        <begin position="101"/>
        <end position="122"/>
    </location>
</feature>
<dbReference type="OrthoDB" id="9805070at2"/>
<dbReference type="Pfam" id="PF01551">
    <property type="entry name" value="Peptidase_M23"/>
    <property type="match status" value="1"/>
</dbReference>
<feature type="compositionally biased region" description="Low complexity" evidence="1">
    <location>
        <begin position="485"/>
        <end position="506"/>
    </location>
</feature>
<proteinExistence type="predicted"/>
<reference evidence="5 6" key="1">
    <citation type="submission" date="2018-10" db="EMBL/GenBank/DDBJ databases">
        <title>Genomic Encyclopedia of Type Strains, Phase IV (KMG-IV): sequencing the most valuable type-strain genomes for metagenomic binning, comparative biology and taxonomic classification.</title>
        <authorList>
            <person name="Goeker M."/>
        </authorList>
    </citation>
    <scope>NUCLEOTIDE SEQUENCE [LARGE SCALE GENOMIC DNA]</scope>
    <source>
        <strain evidence="5 6">DSM 4734</strain>
    </source>
</reference>
<dbReference type="PANTHER" id="PTHR21666">
    <property type="entry name" value="PEPTIDASE-RELATED"/>
    <property type="match status" value="1"/>
</dbReference>
<feature type="region of interest" description="Disordered" evidence="1">
    <location>
        <begin position="538"/>
        <end position="566"/>
    </location>
</feature>
<dbReference type="InterPro" id="IPR050570">
    <property type="entry name" value="Cell_wall_metabolism_enzyme"/>
</dbReference>
<sequence>MSGLFQALLIGAALSLLSGLLALVLASWQTRRGAGGSGLWRTARWAALTPLLLAPIIYSIPDTVSAPMHAPLPGGALPSGDMAARAQAGPGPVAILAAIDWRLPLAGTYLAGLLVALAGAALRHGRRALLLAGSRPAPEIAQDYLSMLAARVGVETPDFRLRDGLASPLLTGWNPVILAAPDLLDDTAASRYALTHELVHYRRGDEQDRLLGAALMVALWFHWPLRRIERELHEAREIDCDAESLEALGGAERKPYAATLITMMRSPAQLVSAFGPDDRRHREMRIKAILSGRSARPSSRLLAVMLAGVSILPVACAQAALTERSQLVVDLNNPAENHVVRFHAAPNGDPELHDDDELHFEPDPHGEHAFGPDHEGRIHDEHESDGIDGHRVFRTEDGREIIFEPREGSSSGDVAFMDGEGSVEFIFLEPNEGEEPRYAMIDDDGNVTRFDFEPGNSWVMAGDGDSRAPRPDPVTSVAPTAPVQAEPGLEPAPEVEAVEPAATPRAAPRPDGRKHAAPADAAVPAPAFTHTVADGRISSRFGPRRAPAADISSDHHGTDIAAASGTPIRAPGAGTIVHAEAGLNGWPAWGNTVVIDHGAGWETVYAHMQGFDVEVGDHVEAGQQIGRVGSTGRSTGPHVHVELRRNGERIDPASRLPGLR</sequence>
<dbReference type="SUPFAM" id="SSF51261">
    <property type="entry name" value="Duplicated hybrid motif"/>
    <property type="match status" value="1"/>
</dbReference>
<dbReference type="Proteomes" id="UP000273675">
    <property type="component" value="Unassembled WGS sequence"/>
</dbReference>
<evidence type="ECO:0000259" key="4">
    <source>
        <dbReference type="Pfam" id="PF05569"/>
    </source>
</evidence>
<dbReference type="Gene3D" id="2.70.70.10">
    <property type="entry name" value="Glucose Permease (Domain IIA)"/>
    <property type="match status" value="1"/>
</dbReference>
<evidence type="ECO:0000313" key="5">
    <source>
        <dbReference type="EMBL" id="RKR00362.1"/>
    </source>
</evidence>
<dbReference type="AlphaFoldDB" id="A0A495DDH9"/>
<keyword evidence="2" id="KW-1133">Transmembrane helix</keyword>
<dbReference type="Pfam" id="PF05569">
    <property type="entry name" value="Peptidase_M56"/>
    <property type="match status" value="1"/>
</dbReference>
<dbReference type="CDD" id="cd12797">
    <property type="entry name" value="M23_peptidase"/>
    <property type="match status" value="1"/>
</dbReference>
<dbReference type="EMBL" id="RBIM01000003">
    <property type="protein sequence ID" value="RKR00362.1"/>
    <property type="molecule type" value="Genomic_DNA"/>
</dbReference>
<evidence type="ECO:0000259" key="3">
    <source>
        <dbReference type="Pfam" id="PF01551"/>
    </source>
</evidence>
<keyword evidence="2" id="KW-0472">Membrane</keyword>
<dbReference type="CDD" id="cd07341">
    <property type="entry name" value="M56_BlaR1_MecR1_like"/>
    <property type="match status" value="1"/>
</dbReference>
<evidence type="ECO:0000313" key="6">
    <source>
        <dbReference type="Proteomes" id="UP000273675"/>
    </source>
</evidence>
<feature type="domain" description="Peptidase M56" evidence="4">
    <location>
        <begin position="82"/>
        <end position="269"/>
    </location>
</feature>
<feature type="region of interest" description="Disordered" evidence="1">
    <location>
        <begin position="357"/>
        <end position="390"/>
    </location>
</feature>
<organism evidence="5 6">
    <name type="scientific">Maricaulis maris</name>
    <dbReference type="NCBI Taxonomy" id="74318"/>
    <lineage>
        <taxon>Bacteria</taxon>
        <taxon>Pseudomonadati</taxon>
        <taxon>Pseudomonadota</taxon>
        <taxon>Alphaproteobacteria</taxon>
        <taxon>Maricaulales</taxon>
        <taxon>Maricaulaceae</taxon>
        <taxon>Maricaulis</taxon>
    </lineage>
</organism>
<evidence type="ECO:0000256" key="1">
    <source>
        <dbReference type="SAM" id="MobiDB-lite"/>
    </source>
</evidence>
<feature type="domain" description="M23ase beta-sheet core" evidence="3">
    <location>
        <begin position="554"/>
        <end position="652"/>
    </location>
</feature>
<dbReference type="GO" id="GO:0004222">
    <property type="term" value="F:metalloendopeptidase activity"/>
    <property type="evidence" value="ECO:0007669"/>
    <property type="project" value="TreeGrafter"/>
</dbReference>
<comment type="caution">
    <text evidence="5">The sequence shown here is derived from an EMBL/GenBank/DDBJ whole genome shotgun (WGS) entry which is preliminary data.</text>
</comment>
<name>A0A495DDH9_9PROT</name>
<dbReference type="RefSeq" id="WP_121210674.1">
    <property type="nucleotide sequence ID" value="NZ_RBIM01000003.1"/>
</dbReference>
<gene>
    <name evidence="5" type="ORF">C7435_1568</name>
</gene>
<keyword evidence="5" id="KW-0378">Hydrolase</keyword>